<proteinExistence type="predicted"/>
<dbReference type="EMBL" id="CP042326">
    <property type="protein sequence ID" value="QDZ39459.1"/>
    <property type="molecule type" value="Genomic_DNA"/>
</dbReference>
<sequence>MELNLIRQEINELTLVSKDPNTLIQTLLEIISQRLQIQVGLWIPLENFPNVSYDTLNLLDSSQLASLEESIKIILLSNSSSEPEKKRSVLAYLQENFDLPYWEICPISAVDSQGWLILGSKWNLGWNHQLEETLATPFCLAIKTAKLQYQTQKNERYKRLQQQVIEVIHNSQDLETILQSAIADTAQALNVTRGVVFMLRYSEPTFSSRRQFSNPDITVQGLTQWAQTSELETELTSFPLTESANFLQAWQQAPTPLSLISLSNQSTEPSCLKMPYSMPSWLITPLMGTSRGNPDSQMVLGLLLLQNQTIRKWQQEEQEIVSWVSTQASTAIIHNKTLQRVQSLVDERTSQLQRSLDVQAKLYETSRHQVQQLEELNQLKDDFLATISHELNTPLATMKMAIQMLQKPELSPERQRVYLNILDQEWQREHNLIKDLLTLQKIDNEGLSLQVQSIYLKELLTSLGEEMTTKWQRKNLGFILNDETNLAEEEVLQLYSDLESVRRVFAELMNNAGKYSSEQTTVEVVISQSDYHWIMISVSNIGHGISPAEQGYIFERFRRGKGATQKAIPGTGLGLALVKSLVEHLHGTIDVDSEYSADGLGKTTFYVTLPKSLNNV</sequence>
<keyword evidence="9" id="KW-1185">Reference proteome</keyword>
<evidence type="ECO:0000313" key="9">
    <source>
        <dbReference type="Proteomes" id="UP000318453"/>
    </source>
</evidence>
<dbReference type="InterPro" id="IPR029016">
    <property type="entry name" value="GAF-like_dom_sf"/>
</dbReference>
<dbReference type="Proteomes" id="UP000318453">
    <property type="component" value="Chromosome"/>
</dbReference>
<dbReference type="SUPFAM" id="SSF47384">
    <property type="entry name" value="Homodimeric domain of signal transducing histidine kinase"/>
    <property type="match status" value="1"/>
</dbReference>
<keyword evidence="4" id="KW-0808">Transferase</keyword>
<dbReference type="SUPFAM" id="SSF55781">
    <property type="entry name" value="GAF domain-like"/>
    <property type="match status" value="1"/>
</dbReference>
<keyword evidence="3" id="KW-0597">Phosphoprotein</keyword>
<dbReference type="EC" id="2.7.13.3" evidence="2"/>
<dbReference type="SMART" id="SM00065">
    <property type="entry name" value="GAF"/>
    <property type="match status" value="1"/>
</dbReference>
<dbReference type="InterPro" id="IPR036097">
    <property type="entry name" value="HisK_dim/P_sf"/>
</dbReference>
<dbReference type="PANTHER" id="PTHR43711">
    <property type="entry name" value="TWO-COMPONENT HISTIDINE KINASE"/>
    <property type="match status" value="1"/>
</dbReference>
<dbReference type="GO" id="GO:0000155">
    <property type="term" value="F:phosphorelay sensor kinase activity"/>
    <property type="evidence" value="ECO:0007669"/>
    <property type="project" value="InterPro"/>
</dbReference>
<keyword evidence="6" id="KW-0902">Two-component regulatory system</keyword>
<dbReference type="CDD" id="cd00082">
    <property type="entry name" value="HisKA"/>
    <property type="match status" value="1"/>
</dbReference>
<protein>
    <recommendedName>
        <fullName evidence="2">histidine kinase</fullName>
        <ecNumber evidence="2">2.7.13.3</ecNumber>
    </recommendedName>
</protein>
<evidence type="ECO:0000256" key="4">
    <source>
        <dbReference type="ARBA" id="ARBA00022679"/>
    </source>
</evidence>
<feature type="domain" description="Histidine kinase" evidence="7">
    <location>
        <begin position="386"/>
        <end position="613"/>
    </location>
</feature>
<dbReference type="PRINTS" id="PR00344">
    <property type="entry name" value="BCTRLSENSOR"/>
</dbReference>
<dbReference type="Pfam" id="PF01590">
    <property type="entry name" value="GAF"/>
    <property type="match status" value="1"/>
</dbReference>
<comment type="catalytic activity">
    <reaction evidence="1">
        <text>ATP + protein L-histidine = ADP + protein N-phospho-L-histidine.</text>
        <dbReference type="EC" id="2.7.13.3"/>
    </reaction>
</comment>
<dbReference type="Gene3D" id="3.30.450.40">
    <property type="match status" value="1"/>
</dbReference>
<dbReference type="InterPro" id="IPR003661">
    <property type="entry name" value="HisK_dim/P_dom"/>
</dbReference>
<dbReference type="InterPro" id="IPR050736">
    <property type="entry name" value="Sensor_HK_Regulatory"/>
</dbReference>
<dbReference type="InterPro" id="IPR036890">
    <property type="entry name" value="HATPase_C_sf"/>
</dbReference>
<keyword evidence="5 8" id="KW-0418">Kinase</keyword>
<accession>A0A5B8NMW4</accession>
<dbReference type="KEGG" id="enn:FRE64_05680"/>
<dbReference type="PROSITE" id="PS50109">
    <property type="entry name" value="HIS_KIN"/>
    <property type="match status" value="1"/>
</dbReference>
<dbReference type="RefSeq" id="WP_146295061.1">
    <property type="nucleotide sequence ID" value="NZ_CP042326.1"/>
</dbReference>
<evidence type="ECO:0000256" key="5">
    <source>
        <dbReference type="ARBA" id="ARBA00022777"/>
    </source>
</evidence>
<dbReference type="Gene3D" id="1.10.287.130">
    <property type="match status" value="1"/>
</dbReference>
<evidence type="ECO:0000256" key="6">
    <source>
        <dbReference type="ARBA" id="ARBA00023012"/>
    </source>
</evidence>
<name>A0A5B8NMW4_9CHRO</name>
<dbReference type="Pfam" id="PF02518">
    <property type="entry name" value="HATPase_c"/>
    <property type="match status" value="1"/>
</dbReference>
<organism evidence="8 9">
    <name type="scientific">Euhalothece natronophila Z-M001</name>
    <dbReference type="NCBI Taxonomy" id="522448"/>
    <lineage>
        <taxon>Bacteria</taxon>
        <taxon>Bacillati</taxon>
        <taxon>Cyanobacteriota</taxon>
        <taxon>Cyanophyceae</taxon>
        <taxon>Oscillatoriophycideae</taxon>
        <taxon>Chroococcales</taxon>
        <taxon>Halothecacae</taxon>
        <taxon>Halothece cluster</taxon>
        <taxon>Euhalothece</taxon>
    </lineage>
</organism>
<dbReference type="InterPro" id="IPR005467">
    <property type="entry name" value="His_kinase_dom"/>
</dbReference>
<reference evidence="8 9" key="1">
    <citation type="submission" date="2019-08" db="EMBL/GenBank/DDBJ databases">
        <title>Carotenoids and Carotenoid Binding Proteins in the Halophilic Cyanobacterium Euhalothece sp. ZM00.</title>
        <authorList>
            <person name="Cho S.M."/>
            <person name="Song J.Y."/>
            <person name="Park Y.-I."/>
        </authorList>
    </citation>
    <scope>NUCLEOTIDE SEQUENCE [LARGE SCALE GENOMIC DNA]</scope>
    <source>
        <strain evidence="8 9">Z-M001</strain>
    </source>
</reference>
<gene>
    <name evidence="8" type="ORF">FRE64_05680</name>
</gene>
<dbReference type="Gene3D" id="3.30.565.10">
    <property type="entry name" value="Histidine kinase-like ATPase, C-terminal domain"/>
    <property type="match status" value="1"/>
</dbReference>
<evidence type="ECO:0000259" key="7">
    <source>
        <dbReference type="PROSITE" id="PS50109"/>
    </source>
</evidence>
<dbReference type="PANTHER" id="PTHR43711:SF26">
    <property type="entry name" value="SENSOR HISTIDINE KINASE RCSC"/>
    <property type="match status" value="1"/>
</dbReference>
<evidence type="ECO:0000256" key="3">
    <source>
        <dbReference type="ARBA" id="ARBA00022553"/>
    </source>
</evidence>
<evidence type="ECO:0000256" key="2">
    <source>
        <dbReference type="ARBA" id="ARBA00012438"/>
    </source>
</evidence>
<dbReference type="SUPFAM" id="SSF55874">
    <property type="entry name" value="ATPase domain of HSP90 chaperone/DNA topoisomerase II/histidine kinase"/>
    <property type="match status" value="1"/>
</dbReference>
<dbReference type="InterPro" id="IPR004358">
    <property type="entry name" value="Sig_transdc_His_kin-like_C"/>
</dbReference>
<dbReference type="InterPro" id="IPR003018">
    <property type="entry name" value="GAF"/>
</dbReference>
<dbReference type="SMART" id="SM00388">
    <property type="entry name" value="HisKA"/>
    <property type="match status" value="1"/>
</dbReference>
<dbReference type="Pfam" id="PF00512">
    <property type="entry name" value="HisKA"/>
    <property type="match status" value="1"/>
</dbReference>
<dbReference type="InterPro" id="IPR003594">
    <property type="entry name" value="HATPase_dom"/>
</dbReference>
<evidence type="ECO:0000313" key="8">
    <source>
        <dbReference type="EMBL" id="QDZ39459.1"/>
    </source>
</evidence>
<dbReference type="AlphaFoldDB" id="A0A5B8NMW4"/>
<dbReference type="OrthoDB" id="567974at2"/>
<evidence type="ECO:0000256" key="1">
    <source>
        <dbReference type="ARBA" id="ARBA00000085"/>
    </source>
</evidence>
<dbReference type="SMART" id="SM00387">
    <property type="entry name" value="HATPase_c"/>
    <property type="match status" value="1"/>
</dbReference>